<dbReference type="InterPro" id="IPR029014">
    <property type="entry name" value="NiFe-Hase_large"/>
</dbReference>
<dbReference type="Gene3D" id="1.10.645.10">
    <property type="entry name" value="Cytochrome-c3 Hydrogenase, chain B"/>
    <property type="match status" value="1"/>
</dbReference>
<organism evidence="4 5">
    <name type="scientific">Trifolium subterraneum</name>
    <name type="common">Subterranean clover</name>
    <dbReference type="NCBI Taxonomy" id="3900"/>
    <lineage>
        <taxon>Eukaryota</taxon>
        <taxon>Viridiplantae</taxon>
        <taxon>Streptophyta</taxon>
        <taxon>Embryophyta</taxon>
        <taxon>Tracheophyta</taxon>
        <taxon>Spermatophyta</taxon>
        <taxon>Magnoliopsida</taxon>
        <taxon>eudicotyledons</taxon>
        <taxon>Gunneridae</taxon>
        <taxon>Pentapetalae</taxon>
        <taxon>rosids</taxon>
        <taxon>fabids</taxon>
        <taxon>Fabales</taxon>
        <taxon>Fabaceae</taxon>
        <taxon>Papilionoideae</taxon>
        <taxon>50 kb inversion clade</taxon>
        <taxon>NPAAA clade</taxon>
        <taxon>Hologalegina</taxon>
        <taxon>IRL clade</taxon>
        <taxon>Trifolieae</taxon>
        <taxon>Trifolium</taxon>
    </lineage>
</organism>
<feature type="transmembrane region" description="Helical" evidence="2">
    <location>
        <begin position="21"/>
        <end position="41"/>
    </location>
</feature>
<proteinExistence type="inferred from homology"/>
<dbReference type="SUPFAM" id="SSF56762">
    <property type="entry name" value="HydB/Nqo4-like"/>
    <property type="match status" value="1"/>
</dbReference>
<protein>
    <recommendedName>
        <fullName evidence="3">NADH-quinone oxidoreductase subunit D domain-containing protein</fullName>
    </recommendedName>
</protein>
<evidence type="ECO:0000313" key="5">
    <source>
        <dbReference type="Proteomes" id="UP000242715"/>
    </source>
</evidence>
<evidence type="ECO:0000313" key="4">
    <source>
        <dbReference type="EMBL" id="GAU51011.1"/>
    </source>
</evidence>
<feature type="domain" description="NADH-quinone oxidoreductase subunit D" evidence="3">
    <location>
        <begin position="126"/>
        <end position="179"/>
    </location>
</feature>
<comment type="similarity">
    <text evidence="1">Belongs to the complex I 49 kDa subunit family.</text>
</comment>
<keyword evidence="2" id="KW-0472">Membrane</keyword>
<dbReference type="EMBL" id="DF974941">
    <property type="protein sequence ID" value="GAU51011.1"/>
    <property type="molecule type" value="Genomic_DNA"/>
</dbReference>
<dbReference type="Pfam" id="PF00346">
    <property type="entry name" value="Complex1_49kDa"/>
    <property type="match status" value="1"/>
</dbReference>
<accession>A0A2Z6P3J4</accession>
<keyword evidence="2" id="KW-1133">Transmembrane helix</keyword>
<keyword evidence="2" id="KW-0812">Transmembrane</keyword>
<evidence type="ECO:0000259" key="3">
    <source>
        <dbReference type="Pfam" id="PF00346"/>
    </source>
</evidence>
<dbReference type="Proteomes" id="UP000242715">
    <property type="component" value="Unassembled WGS sequence"/>
</dbReference>
<reference evidence="5" key="1">
    <citation type="journal article" date="2017" name="Front. Plant Sci.">
        <title>Climate Clever Clovers: New Paradigm to Reduce the Environmental Footprint of Ruminants by Breeding Low Methanogenic Forages Utilizing Haplotype Variation.</title>
        <authorList>
            <person name="Kaur P."/>
            <person name="Appels R."/>
            <person name="Bayer P.E."/>
            <person name="Keeble-Gagnere G."/>
            <person name="Wang J."/>
            <person name="Hirakawa H."/>
            <person name="Shirasawa K."/>
            <person name="Vercoe P."/>
            <person name="Stefanova K."/>
            <person name="Durmic Z."/>
            <person name="Nichols P."/>
            <person name="Revell C."/>
            <person name="Isobe S.N."/>
            <person name="Edwards D."/>
            <person name="Erskine W."/>
        </authorList>
    </citation>
    <scope>NUCLEOTIDE SEQUENCE [LARGE SCALE GENOMIC DNA]</scope>
    <source>
        <strain evidence="5">cv. Daliak</strain>
    </source>
</reference>
<sequence length="182" mass="20132">MSLQVDMTALKQMGENDLKELGIPMLSALLLPFLLLSLWSLHKFKICSRSLQITPFLILSPYPVSRNTTAHWQGLYLLACQTPIVQSLLGTPSLSVNKLAFGGFGYGSGSYCTGPIMPRLSLVLSRREASYNVHVQIKSCRTSTGGGCYDRYCICIEAMLQSLQMILQCPNKIPSGNWHDQS</sequence>
<dbReference type="InterPro" id="IPR001135">
    <property type="entry name" value="NADH_Q_OxRdtase_suD"/>
</dbReference>
<evidence type="ECO:0000256" key="1">
    <source>
        <dbReference type="ARBA" id="ARBA00005769"/>
    </source>
</evidence>
<gene>
    <name evidence="4" type="ORF">TSUD_243300</name>
</gene>
<keyword evidence="5" id="KW-1185">Reference proteome</keyword>
<dbReference type="GO" id="GO:0051287">
    <property type="term" value="F:NAD binding"/>
    <property type="evidence" value="ECO:0007669"/>
    <property type="project" value="InterPro"/>
</dbReference>
<dbReference type="AlphaFoldDB" id="A0A2Z6P3J4"/>
<dbReference type="GO" id="GO:0048038">
    <property type="term" value="F:quinone binding"/>
    <property type="evidence" value="ECO:0007669"/>
    <property type="project" value="InterPro"/>
</dbReference>
<evidence type="ECO:0000256" key="2">
    <source>
        <dbReference type="SAM" id="Phobius"/>
    </source>
</evidence>
<dbReference type="GO" id="GO:0016651">
    <property type="term" value="F:oxidoreductase activity, acting on NAD(P)H"/>
    <property type="evidence" value="ECO:0007669"/>
    <property type="project" value="InterPro"/>
</dbReference>
<dbReference type="OrthoDB" id="76949at2759"/>
<name>A0A2Z6P3J4_TRISU</name>